<reference evidence="2 3" key="1">
    <citation type="submission" date="2017-02" db="EMBL/GenBank/DDBJ databases">
        <title>The complete genomic sequence of a novel cold adapted crude oil-degrading bacterium Planococcus qaidamina Y42.</title>
        <authorList>
            <person name="Yang R."/>
        </authorList>
    </citation>
    <scope>NUCLEOTIDE SEQUENCE [LARGE SCALE GENOMIC DNA]</scope>
    <source>
        <strain evidence="2 3">Y42</strain>
    </source>
</reference>
<dbReference type="RefSeq" id="WP_077587836.1">
    <property type="nucleotide sequence ID" value="NZ_CP019640.1"/>
</dbReference>
<dbReference type="AlphaFoldDB" id="A0A1Q2KV19"/>
<gene>
    <name evidence="2" type="ORF">B0X71_01725</name>
</gene>
<feature type="region of interest" description="Disordered" evidence="1">
    <location>
        <begin position="1"/>
        <end position="50"/>
    </location>
</feature>
<dbReference type="OrthoDB" id="2439672at2"/>
<keyword evidence="3" id="KW-1185">Reference proteome</keyword>
<dbReference type="Proteomes" id="UP000188184">
    <property type="component" value="Chromosome"/>
</dbReference>
<dbReference type="Pfam" id="PF14152">
    <property type="entry name" value="YfhE"/>
    <property type="match status" value="1"/>
</dbReference>
<protein>
    <submittedName>
        <fullName evidence="2">YfhE family protein</fullName>
    </submittedName>
</protein>
<sequence>MAEDKKPHEKITDKNNGLSDTQEVLYPDDFKKADEADEQQREEQKKQDEK</sequence>
<evidence type="ECO:0000313" key="3">
    <source>
        <dbReference type="Proteomes" id="UP000188184"/>
    </source>
</evidence>
<proteinExistence type="predicted"/>
<dbReference type="InterPro" id="IPR025437">
    <property type="entry name" value="YfhE-like"/>
</dbReference>
<feature type="compositionally biased region" description="Basic and acidic residues" evidence="1">
    <location>
        <begin position="1"/>
        <end position="13"/>
    </location>
</feature>
<evidence type="ECO:0000313" key="2">
    <source>
        <dbReference type="EMBL" id="AQQ51964.1"/>
    </source>
</evidence>
<feature type="compositionally biased region" description="Basic and acidic residues" evidence="1">
    <location>
        <begin position="28"/>
        <end position="50"/>
    </location>
</feature>
<dbReference type="EMBL" id="CP019640">
    <property type="protein sequence ID" value="AQQ51964.1"/>
    <property type="molecule type" value="Genomic_DNA"/>
</dbReference>
<accession>A0A1Q2KV19</accession>
<organism evidence="2 3">
    <name type="scientific">Planococcus lenghuensis</name>
    <dbReference type="NCBI Taxonomy" id="2213202"/>
    <lineage>
        <taxon>Bacteria</taxon>
        <taxon>Bacillati</taxon>
        <taxon>Bacillota</taxon>
        <taxon>Bacilli</taxon>
        <taxon>Bacillales</taxon>
        <taxon>Caryophanaceae</taxon>
        <taxon>Planococcus</taxon>
    </lineage>
</organism>
<evidence type="ECO:0000256" key="1">
    <source>
        <dbReference type="SAM" id="MobiDB-lite"/>
    </source>
</evidence>
<dbReference type="KEGG" id="pmar:B0X71_01725"/>
<name>A0A1Q2KV19_9BACL</name>